<dbReference type="SMART" id="SM00959">
    <property type="entry name" value="Rho_N"/>
    <property type="match status" value="1"/>
</dbReference>
<dbReference type="AlphaFoldDB" id="A0AA97LZT5"/>
<evidence type="ECO:0000313" key="3">
    <source>
        <dbReference type="EMBL" id="UOE21185.1"/>
    </source>
</evidence>
<dbReference type="InterPro" id="IPR036361">
    <property type="entry name" value="SAP_dom_sf"/>
</dbReference>
<name>A0AA97LZT5_9ACTN</name>
<dbReference type="GO" id="GO:0006353">
    <property type="term" value="P:DNA-templated transcription termination"/>
    <property type="evidence" value="ECO:0007669"/>
    <property type="project" value="InterPro"/>
</dbReference>
<evidence type="ECO:0000259" key="2">
    <source>
        <dbReference type="SMART" id="SM00959"/>
    </source>
</evidence>
<evidence type="ECO:0000256" key="1">
    <source>
        <dbReference type="SAM" id="MobiDB-lite"/>
    </source>
</evidence>
<dbReference type="RefSeq" id="WP_068691822.1">
    <property type="nucleotide sequence ID" value="NZ_CP063196.1"/>
</dbReference>
<evidence type="ECO:0000313" key="4">
    <source>
        <dbReference type="Proteomes" id="UP000265719"/>
    </source>
</evidence>
<keyword evidence="4" id="KW-1185">Reference proteome</keyword>
<feature type="domain" description="Rho termination factor-like N-terminal" evidence="2">
    <location>
        <begin position="25"/>
        <end position="63"/>
    </location>
</feature>
<dbReference type="InterPro" id="IPR036269">
    <property type="entry name" value="Rho_N_sf"/>
</dbReference>
<organism evidence="3 4">
    <name type="scientific">Thermobifida halotolerans</name>
    <dbReference type="NCBI Taxonomy" id="483545"/>
    <lineage>
        <taxon>Bacteria</taxon>
        <taxon>Bacillati</taxon>
        <taxon>Actinomycetota</taxon>
        <taxon>Actinomycetes</taxon>
        <taxon>Streptosporangiales</taxon>
        <taxon>Nocardiopsidaceae</taxon>
        <taxon>Thermobifida</taxon>
    </lineage>
</organism>
<protein>
    <submittedName>
        <fullName evidence="3">Rho termination factor N-terminal domain-containing protein</fullName>
    </submittedName>
</protein>
<dbReference type="Gene3D" id="1.10.720.30">
    <property type="entry name" value="SAP domain"/>
    <property type="match status" value="1"/>
</dbReference>
<reference evidence="3" key="1">
    <citation type="submission" date="2020-10" db="EMBL/GenBank/DDBJ databases">
        <title>De novo genome project of the cellulose decomposer Thermobifida halotolerans type strain.</title>
        <authorList>
            <person name="Nagy I."/>
            <person name="Horvath B."/>
            <person name="Kukolya J."/>
            <person name="Nagy I."/>
            <person name="Orsini M."/>
        </authorList>
    </citation>
    <scope>NUCLEOTIDE SEQUENCE</scope>
    <source>
        <strain evidence="3">DSM 44931</strain>
    </source>
</reference>
<feature type="region of interest" description="Disordered" evidence="1">
    <location>
        <begin position="37"/>
        <end position="63"/>
    </location>
</feature>
<dbReference type="Proteomes" id="UP000265719">
    <property type="component" value="Chromosome"/>
</dbReference>
<accession>A0AA97LZT5</accession>
<dbReference type="SUPFAM" id="SSF68912">
    <property type="entry name" value="Rho N-terminal domain-like"/>
    <property type="match status" value="1"/>
</dbReference>
<dbReference type="EMBL" id="CP063196">
    <property type="protein sequence ID" value="UOE21185.1"/>
    <property type="molecule type" value="Genomic_DNA"/>
</dbReference>
<dbReference type="InterPro" id="IPR011112">
    <property type="entry name" value="Rho-like_N"/>
</dbReference>
<gene>
    <name evidence="3" type="ORF">NI17_008605</name>
</gene>
<dbReference type="KEGG" id="thao:NI17_008605"/>
<dbReference type="Pfam" id="PF07498">
    <property type="entry name" value="Rho_N"/>
    <property type="match status" value="1"/>
</dbReference>
<sequence>MAEHQNPHAQHGDQRVEALREKYGDLANLTVDELQERARQQGVKSPSGLRKEELLETLTGKGR</sequence>
<proteinExistence type="predicted"/>